<feature type="domain" description="Bacterial Ig-like" evidence="4">
    <location>
        <begin position="599"/>
        <end position="682"/>
    </location>
</feature>
<feature type="compositionally biased region" description="Low complexity" evidence="1">
    <location>
        <begin position="209"/>
        <end position="228"/>
    </location>
</feature>
<feature type="domain" description="Bacterial Ig-like" evidence="4">
    <location>
        <begin position="788"/>
        <end position="877"/>
    </location>
</feature>
<keyword evidence="2" id="KW-0812">Transmembrane</keyword>
<dbReference type="GO" id="GO:0005975">
    <property type="term" value="P:carbohydrate metabolic process"/>
    <property type="evidence" value="ECO:0007669"/>
    <property type="project" value="UniProtKB-ARBA"/>
</dbReference>
<keyword evidence="3" id="KW-0732">Signal</keyword>
<comment type="caution">
    <text evidence="5">The sequence shown here is derived from an EMBL/GenBank/DDBJ whole genome shotgun (WGS) entry which is preliminary data.</text>
</comment>
<dbReference type="InterPro" id="IPR013783">
    <property type="entry name" value="Ig-like_fold"/>
</dbReference>
<accession>A0A4Q8AK32</accession>
<feature type="domain" description="Bacterial Ig-like" evidence="4">
    <location>
        <begin position="302"/>
        <end position="387"/>
    </location>
</feature>
<feature type="chain" id="PRO_5038751013" evidence="3">
    <location>
        <begin position="20"/>
        <end position="1053"/>
    </location>
</feature>
<name>A0A4Q8AK32_9MICO</name>
<feature type="region of interest" description="Disordered" evidence="1">
    <location>
        <begin position="990"/>
        <end position="1009"/>
    </location>
</feature>
<keyword evidence="6" id="KW-1185">Reference proteome</keyword>
<feature type="transmembrane region" description="Helical" evidence="2">
    <location>
        <begin position="1025"/>
        <end position="1043"/>
    </location>
</feature>
<keyword evidence="2" id="KW-1133">Transmembrane helix</keyword>
<feature type="domain" description="Bacterial Ig-like" evidence="4">
    <location>
        <begin position="499"/>
        <end position="579"/>
    </location>
</feature>
<evidence type="ECO:0000256" key="3">
    <source>
        <dbReference type="SAM" id="SignalP"/>
    </source>
</evidence>
<evidence type="ECO:0000259" key="4">
    <source>
        <dbReference type="Pfam" id="PF16640"/>
    </source>
</evidence>
<feature type="compositionally biased region" description="Low complexity" evidence="1">
    <location>
        <begin position="994"/>
        <end position="1006"/>
    </location>
</feature>
<feature type="domain" description="Bacterial Ig-like" evidence="4">
    <location>
        <begin position="691"/>
        <end position="778"/>
    </location>
</feature>
<evidence type="ECO:0000313" key="5">
    <source>
        <dbReference type="EMBL" id="RZU64215.1"/>
    </source>
</evidence>
<dbReference type="Proteomes" id="UP000291483">
    <property type="component" value="Unassembled WGS sequence"/>
</dbReference>
<evidence type="ECO:0000256" key="1">
    <source>
        <dbReference type="SAM" id="MobiDB-lite"/>
    </source>
</evidence>
<evidence type="ECO:0000256" key="2">
    <source>
        <dbReference type="SAM" id="Phobius"/>
    </source>
</evidence>
<evidence type="ECO:0000313" key="6">
    <source>
        <dbReference type="Proteomes" id="UP000291483"/>
    </source>
</evidence>
<dbReference type="RefSeq" id="WP_165397268.1">
    <property type="nucleotide sequence ID" value="NZ_SHLC01000001.1"/>
</dbReference>
<feature type="domain" description="Bacterial Ig-like" evidence="4">
    <location>
        <begin position="396"/>
        <end position="486"/>
    </location>
</feature>
<dbReference type="Gene3D" id="2.60.40.10">
    <property type="entry name" value="Immunoglobulins"/>
    <property type="match status" value="7"/>
</dbReference>
<feature type="region of interest" description="Disordered" evidence="1">
    <location>
        <begin position="199"/>
        <end position="232"/>
    </location>
</feature>
<gene>
    <name evidence="5" type="ORF">EV379_0509</name>
</gene>
<proteinExistence type="predicted"/>
<reference evidence="5 6" key="1">
    <citation type="submission" date="2019-02" db="EMBL/GenBank/DDBJ databases">
        <title>Sequencing the genomes of 1000 actinobacteria strains.</title>
        <authorList>
            <person name="Klenk H.-P."/>
        </authorList>
    </citation>
    <scope>NUCLEOTIDE SEQUENCE [LARGE SCALE GENOMIC DNA]</scope>
    <source>
        <strain evidence="5 6">DSM 18319</strain>
    </source>
</reference>
<sequence length="1053" mass="98858">MRAFAAAAALSLVATGVTAVGVLGAAEPATAAPTTATFAVPTKTVWTVPAGVTSITATVIGAAGGGGDNYVTWPGTDWSLTGDGGGGAGALITGTIAVTPGEKLSIWASTQGGQVGNAGSEGAGGAGYSAGGSGGTGKGLAKAGGGGGGASAITRADGTAVIIAAGGGGGAGRGAGFANCKGGHGGAAGNAGGNARENCAGKGSGGAAAGSTTAAGTAGGSSRPATAAGGAGGGGGGYPTGGAGGTAGGTGGAGGGGGGGGSSYTGGASSPTTGFAQAGGNGSVTLSYSPSYATTTTLDADVSTTVVGTSVLFSVTVASADALGGTPTGTVNLLDADSNVLGTQTLVGGQAAFSALTLPLGTHALTAAFTPDTADHLASSGSTTVAVEQGATSTSLSATPAPAEFGEPVTATVTVAPIAPAVALLDGAVTLATVGGQTLGSAALGAQAADGSAQASITFTPAAPGDLELVATFSGNTNFITSADSADLSVVKAASAIALSASPASSVFGQSVTFTAAVSAAGASAAQPDGTVSFFADGVLIGESDTSAGASTTLSTLEVGNRVITASFAGSTTFSGSTVVMTHPVGLASTETELSVDVAAPVSGQAMVFTADVATLAPGAGIPSGLITFTLDGVAVAVVPTTDGTASYTLTPSLTGAHTLTAAFSDGTRFDASSAALNVTVTQAATGIALSSDVNPAVFGQDATITAQVAAIAPGAGTPTGAVDFFVDGDLLASVPLSGGSASVALEDRAVGEYGVTAEYNGDTEFSASAGTLTQTVQQASTTLALAADTAESAFGQELTLTAALAVVAPGAGVPTGTVTFYADAVQIGSATLTADGTAATLVVDGTLTVGARSLTAVFGGDGSFAGSTSAVLQHTVVLADVLVTLDVDASSLLGNSTEFVATVVPVDETAHVPGGFVQFSVDGAPLGAPVRLADAGNARAAAPVEQSASITTDALSLGDHVITAQYLGDAGFAAVAGNAADHLVKPQAPINPVDPIDPLDSPLPSTAGSNSAKALASTGFDGTGAALAAIVLMLSGFGLFAARAARGRRRTV</sequence>
<dbReference type="AlphaFoldDB" id="A0A4Q8AK32"/>
<feature type="signal peptide" evidence="3">
    <location>
        <begin position="1"/>
        <end position="19"/>
    </location>
</feature>
<dbReference type="Pfam" id="PF16640">
    <property type="entry name" value="Big_3_5"/>
    <property type="match status" value="7"/>
</dbReference>
<protein>
    <submittedName>
        <fullName evidence="5">Ig-like domain-containing protein</fullName>
    </submittedName>
</protein>
<feature type="domain" description="Bacterial Ig-like" evidence="4">
    <location>
        <begin position="890"/>
        <end position="979"/>
    </location>
</feature>
<dbReference type="EMBL" id="SHLC01000001">
    <property type="protein sequence ID" value="RZU64215.1"/>
    <property type="molecule type" value="Genomic_DNA"/>
</dbReference>
<organism evidence="5 6">
    <name type="scientific">Microterricola gilva</name>
    <dbReference type="NCBI Taxonomy" id="393267"/>
    <lineage>
        <taxon>Bacteria</taxon>
        <taxon>Bacillati</taxon>
        <taxon>Actinomycetota</taxon>
        <taxon>Actinomycetes</taxon>
        <taxon>Micrococcales</taxon>
        <taxon>Microbacteriaceae</taxon>
        <taxon>Microterricola</taxon>
    </lineage>
</organism>
<keyword evidence="2" id="KW-0472">Membrane</keyword>
<dbReference type="InterPro" id="IPR032109">
    <property type="entry name" value="Big_3_5"/>
</dbReference>